<organism evidence="1 2">
    <name type="scientific">Hydrogeniiclostridium mannosilyticum</name>
    <dbReference type="NCBI Taxonomy" id="2764322"/>
    <lineage>
        <taxon>Bacteria</taxon>
        <taxon>Bacillati</taxon>
        <taxon>Bacillota</taxon>
        <taxon>Clostridia</taxon>
        <taxon>Eubacteriales</taxon>
        <taxon>Acutalibacteraceae</taxon>
        <taxon>Hydrogeniiclostridium</taxon>
    </lineage>
</organism>
<protein>
    <submittedName>
        <fullName evidence="1">PcfB family protein</fullName>
    </submittedName>
</protein>
<dbReference type="EMBL" id="QLYR01000002">
    <property type="protein sequence ID" value="RAQ29661.1"/>
    <property type="molecule type" value="Genomic_DNA"/>
</dbReference>
<sequence>MQEEVTQKVIALSIKTAKLDAAVLQKALKLALRQIEKQRGKPKRGKQTLRQLKKSGEQITNIKITDDNIKAFDPIAKEYELDYHVKKIEGGEIPRYLVFFKGKDIDSMTEAFREFSAKKLNKNKKPSIRKALAAAKDKAKQLNAARDKVKKIDRGREI</sequence>
<accession>A0A328UF31</accession>
<dbReference type="Proteomes" id="UP000249377">
    <property type="component" value="Unassembled WGS sequence"/>
</dbReference>
<name>A0A328UF31_9FIRM</name>
<evidence type="ECO:0000313" key="2">
    <source>
        <dbReference type="Proteomes" id="UP000249377"/>
    </source>
</evidence>
<dbReference type="AlphaFoldDB" id="A0A328UF31"/>
<proteinExistence type="predicted"/>
<dbReference type="Pfam" id="PF12687">
    <property type="entry name" value="DUF3801"/>
    <property type="match status" value="1"/>
</dbReference>
<comment type="caution">
    <text evidence="1">The sequence shown here is derived from an EMBL/GenBank/DDBJ whole genome shotgun (WGS) entry which is preliminary data.</text>
</comment>
<dbReference type="RefSeq" id="WP_112332091.1">
    <property type="nucleotide sequence ID" value="NZ_QLYR01000002.1"/>
</dbReference>
<reference evidence="1 2" key="1">
    <citation type="submission" date="2018-06" db="EMBL/GenBank/DDBJ databases">
        <title>Noncontiguous genome sequence of Ruminococcaceae bacterium ASD2818.</title>
        <authorList>
            <person name="Chaplin A.V."/>
            <person name="Sokolova S.R."/>
            <person name="Kochetkova T.O."/>
            <person name="Goltsov A.Y."/>
            <person name="Trofimov D.Y."/>
            <person name="Efimov B.A."/>
        </authorList>
    </citation>
    <scope>NUCLEOTIDE SEQUENCE [LARGE SCALE GENOMIC DNA]</scope>
    <source>
        <strain evidence="1 2">ASD2818</strain>
    </source>
</reference>
<keyword evidence="2" id="KW-1185">Reference proteome</keyword>
<dbReference type="InterPro" id="IPR024234">
    <property type="entry name" value="DUF3801"/>
</dbReference>
<gene>
    <name evidence="1" type="ORF">DPQ25_04990</name>
</gene>
<evidence type="ECO:0000313" key="1">
    <source>
        <dbReference type="EMBL" id="RAQ29661.1"/>
    </source>
</evidence>